<comment type="caution">
    <text evidence="2">The sequence shown here is derived from an EMBL/GenBank/DDBJ whole genome shotgun (WGS) entry which is preliminary data.</text>
</comment>
<keyword evidence="3" id="KW-1185">Reference proteome</keyword>
<name>A0ABR4M002_9EURO</name>
<protein>
    <submittedName>
        <fullName evidence="2">Uncharacterized protein</fullName>
    </submittedName>
</protein>
<keyword evidence="1" id="KW-0732">Signal</keyword>
<evidence type="ECO:0000313" key="3">
    <source>
        <dbReference type="Proteomes" id="UP001610432"/>
    </source>
</evidence>
<dbReference type="EMBL" id="JBFXLQ010000012">
    <property type="protein sequence ID" value="KAL2868902.1"/>
    <property type="molecule type" value="Genomic_DNA"/>
</dbReference>
<feature type="signal peptide" evidence="1">
    <location>
        <begin position="1"/>
        <end position="23"/>
    </location>
</feature>
<evidence type="ECO:0000256" key="1">
    <source>
        <dbReference type="SAM" id="SignalP"/>
    </source>
</evidence>
<organism evidence="2 3">
    <name type="scientific">Aspergillus lucknowensis</name>
    <dbReference type="NCBI Taxonomy" id="176173"/>
    <lineage>
        <taxon>Eukaryota</taxon>
        <taxon>Fungi</taxon>
        <taxon>Dikarya</taxon>
        <taxon>Ascomycota</taxon>
        <taxon>Pezizomycotina</taxon>
        <taxon>Eurotiomycetes</taxon>
        <taxon>Eurotiomycetidae</taxon>
        <taxon>Eurotiales</taxon>
        <taxon>Aspergillaceae</taxon>
        <taxon>Aspergillus</taxon>
        <taxon>Aspergillus subgen. Nidulantes</taxon>
    </lineage>
</organism>
<dbReference type="GeneID" id="98150021"/>
<dbReference type="RefSeq" id="XP_070887881.1">
    <property type="nucleotide sequence ID" value="XM_071034949.1"/>
</dbReference>
<proteinExistence type="predicted"/>
<sequence length="123" mass="13373">MHLFKTTSLGCLLALTLTTPSSAYVVTVYSNPDCTGTARDINVYDNTCHAPANPGFAAFKVKTYGSAHQYAHFYEPGSCGDLFNGHEWWADGGSDTFLADGRCISRGVVWNALSSYWGVGRKH</sequence>
<dbReference type="Proteomes" id="UP001610432">
    <property type="component" value="Unassembled WGS sequence"/>
</dbReference>
<feature type="chain" id="PRO_5046421495" evidence="1">
    <location>
        <begin position="24"/>
        <end position="123"/>
    </location>
</feature>
<gene>
    <name evidence="2" type="ORF">BJX67DRAFT_40676</name>
</gene>
<accession>A0ABR4M002</accession>
<evidence type="ECO:0000313" key="2">
    <source>
        <dbReference type="EMBL" id="KAL2868902.1"/>
    </source>
</evidence>
<reference evidence="2 3" key="1">
    <citation type="submission" date="2024-07" db="EMBL/GenBank/DDBJ databases">
        <title>Section-level genome sequencing and comparative genomics of Aspergillus sections Usti and Cavernicolus.</title>
        <authorList>
            <consortium name="Lawrence Berkeley National Laboratory"/>
            <person name="Nybo J.L."/>
            <person name="Vesth T.C."/>
            <person name="Theobald S."/>
            <person name="Frisvad J.C."/>
            <person name="Larsen T.O."/>
            <person name="Kjaerboelling I."/>
            <person name="Rothschild-Mancinelli K."/>
            <person name="Lyhne E.K."/>
            <person name="Kogle M.E."/>
            <person name="Barry K."/>
            <person name="Clum A."/>
            <person name="Na H."/>
            <person name="Ledsgaard L."/>
            <person name="Lin J."/>
            <person name="Lipzen A."/>
            <person name="Kuo A."/>
            <person name="Riley R."/>
            <person name="Mondo S."/>
            <person name="Labutti K."/>
            <person name="Haridas S."/>
            <person name="Pangalinan J."/>
            <person name="Salamov A.A."/>
            <person name="Simmons B.A."/>
            <person name="Magnuson J.K."/>
            <person name="Chen J."/>
            <person name="Drula E."/>
            <person name="Henrissat B."/>
            <person name="Wiebenga A."/>
            <person name="Lubbers R.J."/>
            <person name="Gomes A.C."/>
            <person name="Macurrencykelacurrency M.R."/>
            <person name="Stajich J."/>
            <person name="Grigoriev I.V."/>
            <person name="Mortensen U.H."/>
            <person name="De Vries R.P."/>
            <person name="Baker S.E."/>
            <person name="Andersen M.R."/>
        </authorList>
    </citation>
    <scope>NUCLEOTIDE SEQUENCE [LARGE SCALE GENOMIC DNA]</scope>
    <source>
        <strain evidence="2 3">CBS 449.75</strain>
    </source>
</reference>